<dbReference type="Gene3D" id="1.10.287.110">
    <property type="entry name" value="DnaJ domain"/>
    <property type="match status" value="1"/>
</dbReference>
<accession>A5G7K5</accession>
<evidence type="ECO:0000256" key="3">
    <source>
        <dbReference type="PROSITE-ProRule" id="PRU00339"/>
    </source>
</evidence>
<dbReference type="HOGENOM" id="CLU_422597_0_0_7"/>
<evidence type="ECO:0000256" key="2">
    <source>
        <dbReference type="PROSITE-ProRule" id="PRU00169"/>
    </source>
</evidence>
<dbReference type="PANTHER" id="PTHR44591:SF3">
    <property type="entry name" value="RESPONSE REGULATORY DOMAIN-CONTAINING PROTEIN"/>
    <property type="match status" value="1"/>
</dbReference>
<feature type="domain" description="Response regulatory" evidence="5">
    <location>
        <begin position="4"/>
        <end position="121"/>
    </location>
</feature>
<dbReference type="OrthoDB" id="7187989at2"/>
<dbReference type="PROSITE" id="PS50005">
    <property type="entry name" value="TPR"/>
    <property type="match status" value="2"/>
</dbReference>
<protein>
    <submittedName>
        <fullName evidence="6">Response regulator receiver protein</fullName>
    </submittedName>
</protein>
<dbReference type="SUPFAM" id="SSF48452">
    <property type="entry name" value="TPR-like"/>
    <property type="match status" value="1"/>
</dbReference>
<dbReference type="PROSITE" id="PS50110">
    <property type="entry name" value="RESPONSE_REGULATORY"/>
    <property type="match status" value="1"/>
</dbReference>
<dbReference type="InterPro" id="IPR036869">
    <property type="entry name" value="J_dom_sf"/>
</dbReference>
<keyword evidence="1 2" id="KW-0597">Phosphoprotein</keyword>
<dbReference type="Pfam" id="PF13181">
    <property type="entry name" value="TPR_8"/>
    <property type="match status" value="1"/>
</dbReference>
<dbReference type="Proteomes" id="UP000006695">
    <property type="component" value="Chromosome"/>
</dbReference>
<organism evidence="6 7">
    <name type="scientific">Geotalea uraniireducens (strain Rf4)</name>
    <name type="common">Geobacter uraniireducens</name>
    <dbReference type="NCBI Taxonomy" id="351605"/>
    <lineage>
        <taxon>Bacteria</taxon>
        <taxon>Pseudomonadati</taxon>
        <taxon>Thermodesulfobacteriota</taxon>
        <taxon>Desulfuromonadia</taxon>
        <taxon>Geobacterales</taxon>
        <taxon>Geobacteraceae</taxon>
        <taxon>Geotalea</taxon>
    </lineage>
</organism>
<dbReference type="PROSITE" id="PS50076">
    <property type="entry name" value="DNAJ_2"/>
    <property type="match status" value="1"/>
</dbReference>
<dbReference type="InterPro" id="IPR011006">
    <property type="entry name" value="CheY-like_superfamily"/>
</dbReference>
<dbReference type="Gene3D" id="1.25.40.10">
    <property type="entry name" value="Tetratricopeptide repeat domain"/>
    <property type="match status" value="1"/>
</dbReference>
<feature type="modified residue" description="4-aspartylphosphate" evidence="2">
    <location>
        <position position="53"/>
    </location>
</feature>
<dbReference type="KEGG" id="gur:Gura_3619"/>
<dbReference type="EMBL" id="CP000698">
    <property type="protein sequence ID" value="ABQ27773.1"/>
    <property type="molecule type" value="Genomic_DNA"/>
</dbReference>
<proteinExistence type="predicted"/>
<dbReference type="STRING" id="351605.Gura_3619"/>
<dbReference type="InterPro" id="IPR019734">
    <property type="entry name" value="TPR_rpt"/>
</dbReference>
<dbReference type="InterPro" id="IPR050595">
    <property type="entry name" value="Bact_response_regulator"/>
</dbReference>
<evidence type="ECO:0000313" key="7">
    <source>
        <dbReference type="Proteomes" id="UP000006695"/>
    </source>
</evidence>
<feature type="repeat" description="TPR" evidence="3">
    <location>
        <begin position="513"/>
        <end position="546"/>
    </location>
</feature>
<reference evidence="6 7" key="1">
    <citation type="submission" date="2007-05" db="EMBL/GenBank/DDBJ databases">
        <title>Complete sequence of Geobacter uraniireducens Rf4.</title>
        <authorList>
            <consortium name="US DOE Joint Genome Institute"/>
            <person name="Copeland A."/>
            <person name="Lucas S."/>
            <person name="Lapidus A."/>
            <person name="Barry K."/>
            <person name="Detter J.C."/>
            <person name="Glavina del Rio T."/>
            <person name="Hammon N."/>
            <person name="Israni S."/>
            <person name="Dalin E."/>
            <person name="Tice H."/>
            <person name="Pitluck S."/>
            <person name="Chertkov O."/>
            <person name="Brettin T."/>
            <person name="Bruce D."/>
            <person name="Han C."/>
            <person name="Schmutz J."/>
            <person name="Larimer F."/>
            <person name="Land M."/>
            <person name="Hauser L."/>
            <person name="Kyrpides N."/>
            <person name="Mikhailova N."/>
            <person name="Shelobolina E."/>
            <person name="Aklujkar M."/>
            <person name="Lovley D."/>
            <person name="Richardson P."/>
        </authorList>
    </citation>
    <scope>NUCLEOTIDE SEQUENCE [LARGE SCALE GENOMIC DNA]</scope>
    <source>
        <strain evidence="6 7">Rf4</strain>
    </source>
</reference>
<dbReference type="InterPro" id="IPR011990">
    <property type="entry name" value="TPR-like_helical_dom_sf"/>
</dbReference>
<dbReference type="SUPFAM" id="SSF52172">
    <property type="entry name" value="CheY-like"/>
    <property type="match status" value="1"/>
</dbReference>
<feature type="repeat" description="TPR" evidence="3">
    <location>
        <begin position="587"/>
        <end position="620"/>
    </location>
</feature>
<dbReference type="InterPro" id="IPR001623">
    <property type="entry name" value="DnaJ_domain"/>
</dbReference>
<name>A5G7K5_GEOUR</name>
<dbReference type="RefSeq" id="WP_011940428.1">
    <property type="nucleotide sequence ID" value="NC_009483.1"/>
</dbReference>
<dbReference type="Gene3D" id="3.40.50.2300">
    <property type="match status" value="1"/>
</dbReference>
<feature type="domain" description="J" evidence="4">
    <location>
        <begin position="424"/>
        <end position="495"/>
    </location>
</feature>
<evidence type="ECO:0000259" key="4">
    <source>
        <dbReference type="PROSITE" id="PS50076"/>
    </source>
</evidence>
<dbReference type="CDD" id="cd00156">
    <property type="entry name" value="REC"/>
    <property type="match status" value="1"/>
</dbReference>
<dbReference type="SMART" id="SM00448">
    <property type="entry name" value="REC"/>
    <property type="match status" value="1"/>
</dbReference>
<sequence length="647" mass="72637">MTSRILLAEDNEQLAQMLQTFLAAQGLDVLVAKSGVEALRLIASGNVDLLLLDLKLPELSGVEVLQKLRKSPQWAKLPVIVMTGVYKGEKYAEGARKLGVNHYLEKPFSRQAFLHAVQSTLAEIPGKTEAPKLLDHLIDIYDKGKSGLLTLPQGIQVSFFNGEPFSFLSKGKRDFAAFLVSAGKIGQEDLKLFVDNNEERLFFTQAGLLTYEDLVDESRRFLSGTLTASLMEEAVTTFSEGTCNAELPLVPLSLPRLIYQAAKDGAGRFDADRFLAKFGCRYPARTRLFFRRTNLTTMRKGDIELLELVDSRRSLNDIVAAGEARNESAAFFSFLFSLGMIAFHEAPSPDEEPDFPQKNLFNRPFEELKTAEEFKVGFDDLVEEVSNSVELVVGIEGMAAPLSSDEINFEQAVQRDYAAIQDKNYYGIFGLTRNNFSFNALKEAYFAKTRQYTPEKFMELSGTTMNIAQDILSHYANAYNTLSNVVAKERYDEMLNADTTMGLDGKQDDKLQARIQFQSGNVFLEMEEFENAEKALQEAYTLEPDNALHCAILAWAIYRNPANRSSRASQEKAKMLLAKSLQIEKCAEAFALRGWMLIDEGREGLAEGEFQKALKINPKDKNARDGLRQIAGKRETEKKGLFRRIFR</sequence>
<evidence type="ECO:0000259" key="5">
    <source>
        <dbReference type="PROSITE" id="PS50110"/>
    </source>
</evidence>
<keyword evidence="7" id="KW-1185">Reference proteome</keyword>
<evidence type="ECO:0000313" key="6">
    <source>
        <dbReference type="EMBL" id="ABQ27773.1"/>
    </source>
</evidence>
<dbReference type="SMART" id="SM00028">
    <property type="entry name" value="TPR"/>
    <property type="match status" value="2"/>
</dbReference>
<dbReference type="SUPFAM" id="SSF46565">
    <property type="entry name" value="Chaperone J-domain"/>
    <property type="match status" value="1"/>
</dbReference>
<keyword evidence="3" id="KW-0802">TPR repeat</keyword>
<gene>
    <name evidence="6" type="ordered locus">Gura_3619</name>
</gene>
<dbReference type="InterPro" id="IPR001789">
    <property type="entry name" value="Sig_transdc_resp-reg_receiver"/>
</dbReference>
<dbReference type="GO" id="GO:0000160">
    <property type="term" value="P:phosphorelay signal transduction system"/>
    <property type="evidence" value="ECO:0007669"/>
    <property type="project" value="InterPro"/>
</dbReference>
<evidence type="ECO:0000256" key="1">
    <source>
        <dbReference type="ARBA" id="ARBA00022553"/>
    </source>
</evidence>
<dbReference type="AlphaFoldDB" id="A5G7K5"/>
<dbReference type="Pfam" id="PF00072">
    <property type="entry name" value="Response_reg"/>
    <property type="match status" value="1"/>
</dbReference>
<dbReference type="PANTHER" id="PTHR44591">
    <property type="entry name" value="STRESS RESPONSE REGULATOR PROTEIN 1"/>
    <property type="match status" value="1"/>
</dbReference>